<gene>
    <name evidence="1" type="ORF">FHL15_011388</name>
</gene>
<dbReference type="InterPro" id="IPR027417">
    <property type="entry name" value="P-loop_NTPase"/>
</dbReference>
<name>A0A553HIE1_9PEZI</name>
<dbReference type="Gene3D" id="3.40.50.300">
    <property type="entry name" value="P-loop containing nucleotide triphosphate hydrolases"/>
    <property type="match status" value="1"/>
</dbReference>
<evidence type="ECO:0000313" key="1">
    <source>
        <dbReference type="EMBL" id="TRX87717.1"/>
    </source>
</evidence>
<comment type="caution">
    <text evidence="1">The sequence shown here is derived from an EMBL/GenBank/DDBJ whole genome shotgun (WGS) entry which is preliminary data.</text>
</comment>
<proteinExistence type="predicted"/>
<dbReference type="EMBL" id="VFLP01000134">
    <property type="protein sequence ID" value="TRX87717.1"/>
    <property type="molecule type" value="Genomic_DNA"/>
</dbReference>
<accession>A0A553HIE1</accession>
<dbReference type="Proteomes" id="UP000319160">
    <property type="component" value="Unassembled WGS sequence"/>
</dbReference>
<sequence>MQAQHNAQISGEEELSQVAQKCLDSPDTHLFVVGPPRSGKSTRLPVLLSALSGKKVICVQPDDRVAQCHADWIQSNGADAFGDKTVRVGYHKDEEDMKPFSVPDYDVTYISSRWLYRMVVGAGFNESQRFSDKGDRFVKEGQHLEVLARHRRSKLGKSIGYVLLDEMHAQSVVQEIGYMAIHAAISGLAEAPIGFFAGTKVIYTTAYPENYTFLDCFDLSEKEIEKRLIKIDRGLAPAAGYQVLERFIPEDSQGSPDDDYHRMAVQKAQEILKSNKEARILLLMDTMYSSRNIARQNRNLQKAVKVLDLEAHDGWNAISEHSKGPIVILATPDFASRIPAQGITDVICPFVFVRPVLSKKLHKEIFLEIYLVKWEFAWAKSHLDPSLETSTIHYMCKASVHSTRKDVCGARFRAADFVDIMLAMVRLCPEHALGARTPTRFLIPLNTAERAFRHLTIIPPIIQEGINSTEALTQWVMPAKLFAQIMVMLMDRCGLDRRHAYFLGSLRQRMEDDQIKSDHQRLILTVGVCMVVFDDSPILRMKRRPIPETEAVAKEFSHLLDLFHFGQQDESTSDSWMNAVVWMDIKRRAVAAGSDMAKFAREHCKSKQVLVDQVPLLAAESKLRFLARMVGLDEISQKGLCDGSFLKHVEEFHNADVLDRARAAITVWQSYFYAFQFNLVYVTVEKEAVKVIDIGSATEVDYDGNHVVVDLFEQSRVAARYGRDGFYATFRTRTYFGYRTMAVIPVDILCNIVEYSGGNNGAFRLRYLLRLD</sequence>
<organism evidence="1 2">
    <name type="scientific">Xylaria flabelliformis</name>
    <dbReference type="NCBI Taxonomy" id="2512241"/>
    <lineage>
        <taxon>Eukaryota</taxon>
        <taxon>Fungi</taxon>
        <taxon>Dikarya</taxon>
        <taxon>Ascomycota</taxon>
        <taxon>Pezizomycotina</taxon>
        <taxon>Sordariomycetes</taxon>
        <taxon>Xylariomycetidae</taxon>
        <taxon>Xylariales</taxon>
        <taxon>Xylariaceae</taxon>
        <taxon>Xylaria</taxon>
    </lineage>
</organism>
<dbReference type="AlphaFoldDB" id="A0A553HIE1"/>
<protein>
    <submittedName>
        <fullName evidence="1">Uncharacterized protein</fullName>
    </submittedName>
</protein>
<dbReference type="OrthoDB" id="4729523at2759"/>
<reference evidence="2" key="1">
    <citation type="submission" date="2019-06" db="EMBL/GenBank/DDBJ databases">
        <title>Draft genome sequence of the griseofulvin-producing fungus Xylaria cubensis strain G536.</title>
        <authorList>
            <person name="Mead M.E."/>
            <person name="Raja H.A."/>
            <person name="Steenwyk J.L."/>
            <person name="Knowles S.L."/>
            <person name="Oberlies N.H."/>
            <person name="Rokas A."/>
        </authorList>
    </citation>
    <scope>NUCLEOTIDE SEQUENCE [LARGE SCALE GENOMIC DNA]</scope>
    <source>
        <strain evidence="2">G536</strain>
    </source>
</reference>
<dbReference type="SUPFAM" id="SSF52540">
    <property type="entry name" value="P-loop containing nucleoside triphosphate hydrolases"/>
    <property type="match status" value="1"/>
</dbReference>
<evidence type="ECO:0000313" key="2">
    <source>
        <dbReference type="Proteomes" id="UP000319160"/>
    </source>
</evidence>
<keyword evidence="2" id="KW-1185">Reference proteome</keyword>